<dbReference type="PANTHER" id="PTHR47691:SF3">
    <property type="entry name" value="HTH-TYPE TRANSCRIPTIONAL REGULATOR RV0890C-RELATED"/>
    <property type="match status" value="1"/>
</dbReference>
<keyword evidence="2 3" id="KW-0238">DNA-binding</keyword>
<dbReference type="InterPro" id="IPR016032">
    <property type="entry name" value="Sig_transdc_resp-reg_C-effctor"/>
</dbReference>
<dbReference type="SUPFAM" id="SSF46894">
    <property type="entry name" value="C-terminal effector domain of the bipartite response regulators"/>
    <property type="match status" value="1"/>
</dbReference>
<organism evidence="6 7">
    <name type="scientific">Nakamurella alba</name>
    <dbReference type="NCBI Taxonomy" id="2665158"/>
    <lineage>
        <taxon>Bacteria</taxon>
        <taxon>Bacillati</taxon>
        <taxon>Actinomycetota</taxon>
        <taxon>Actinomycetes</taxon>
        <taxon>Nakamurellales</taxon>
        <taxon>Nakamurellaceae</taxon>
        <taxon>Nakamurella</taxon>
    </lineage>
</organism>
<dbReference type="InterPro" id="IPR049945">
    <property type="entry name" value="AAA_22"/>
</dbReference>
<evidence type="ECO:0000256" key="4">
    <source>
        <dbReference type="SAM" id="MobiDB-lite"/>
    </source>
</evidence>
<dbReference type="Gene3D" id="1.25.40.10">
    <property type="entry name" value="Tetratricopeptide repeat domain"/>
    <property type="match status" value="1"/>
</dbReference>
<keyword evidence="7" id="KW-1185">Reference proteome</keyword>
<dbReference type="GO" id="GO:0003677">
    <property type="term" value="F:DNA binding"/>
    <property type="evidence" value="ECO:0007669"/>
    <property type="project" value="UniProtKB-UniRule"/>
</dbReference>
<dbReference type="InterPro" id="IPR001867">
    <property type="entry name" value="OmpR/PhoB-type_DNA-bd"/>
</dbReference>
<evidence type="ECO:0000256" key="3">
    <source>
        <dbReference type="PROSITE-ProRule" id="PRU01091"/>
    </source>
</evidence>
<dbReference type="SMART" id="SM00862">
    <property type="entry name" value="Trans_reg_C"/>
    <property type="match status" value="1"/>
</dbReference>
<feature type="domain" description="OmpR/PhoB-type" evidence="5">
    <location>
        <begin position="15"/>
        <end position="120"/>
    </location>
</feature>
<evidence type="ECO:0000256" key="2">
    <source>
        <dbReference type="ARBA" id="ARBA00023125"/>
    </source>
</evidence>
<dbReference type="GO" id="GO:0006355">
    <property type="term" value="P:regulation of DNA-templated transcription"/>
    <property type="evidence" value="ECO:0007669"/>
    <property type="project" value="InterPro"/>
</dbReference>
<dbReference type="SUPFAM" id="SSF48452">
    <property type="entry name" value="TPR-like"/>
    <property type="match status" value="2"/>
</dbReference>
<name>A0A7K1FKF2_9ACTN</name>
<sequence length="1099" mass="114462">MSMPLLSAASLTVSFRTTSRGCRRMRFGVLGTVTATTDDGAVVPIPGAKVRQLLAVLLVHRNRVVSADRLIDELWGEAAPVNPAGALQVRVSQLRKALQDAESGARDLVVSQPPGYLLRATEVDADEFAAFGAAGDMTSLVRALGLWRGPAFADMADAGFADTEITRLQEHRLVLRERLADLRLTAGDHDLLVGELAGWADEDPLRESVRGLQMRALYAAGRQKEALEVYADVRERLADELGLDPGPELTALQARILDQDAGLAPAPRAALVRNSVPAGVDELIGRGAALAALRAALDAHRLVTLIGPGGVGKTRLATETARDAPRPDGNWFVELAALPAGSPDVASRVALALGLHESAGDATPPDRRLVAALDGRDALLVLDNAEHVIEPVAELAATLLAALPGLRLLVTSRESLRIGGEFLYDVAPLALPDADDTDTVRRSAAARLFTARAAAHRRDIRIDDRTAAPIARLCRRLDGLPLALELAAARVRTLGIQGVLDRLDDRFALLDSGRRDQPARQRTLAAVIGWSWDLLDPSDRDALARLSVFSGGWTGAAAAVVCDADTDLLERLVDRSLVVVDEVVVDGVVVDEVVDGAAGADPQDGGAGPRYHLLESVREYAAARVTEPDALRDRHLQWCVAVATSADARLRGPEQAAALPILDAESGNLAAAEAAGGGLRLATVLLWYRFLRGRLTEALSALSVTGSPAASDAAAPWRLGLSILLGGPIEIDEVAGVLAAAATPMRARWFLAHALIERSELEPGAAALPVGTPDADGGGADGDGDDTLWVTAAVAVDRARLAHVIGDLDALARESSRGAELFAVIGDPWGQLQAADWQAGLAEMEGRLDDAAALLSTGLHQAEELQLWPDVVGKLSWLAWIRLQAGDVAAGRELAERARRVAADQGSSAGTVLADICLATALRRLGETGTAAGLLDSMIAAARAECSPPVHLPMILLELASIHSEQDLPGPAAALCAEAFTASMAMGSPRDAAGALESLAALAVDPTDGARLLGAAGASHSADPPLPTAETETVGALAGRLREVLGAGPFGLAEAEGAALDVADLQALVGRTADLAGAPGRPDGRTGDGAADQPAVFGR</sequence>
<protein>
    <submittedName>
        <fullName evidence="6">AAA family ATPase</fullName>
    </submittedName>
</protein>
<dbReference type="InterPro" id="IPR036388">
    <property type="entry name" value="WH-like_DNA-bd_sf"/>
</dbReference>
<dbReference type="GO" id="GO:0016887">
    <property type="term" value="F:ATP hydrolysis activity"/>
    <property type="evidence" value="ECO:0007669"/>
    <property type="project" value="InterPro"/>
</dbReference>
<dbReference type="SUPFAM" id="SSF52540">
    <property type="entry name" value="P-loop containing nucleoside triphosphate hydrolases"/>
    <property type="match status" value="1"/>
</dbReference>
<comment type="caution">
    <text evidence="6">The sequence shown here is derived from an EMBL/GenBank/DDBJ whole genome shotgun (WGS) entry which is preliminary data.</text>
</comment>
<reference evidence="6 7" key="1">
    <citation type="submission" date="2019-11" db="EMBL/GenBank/DDBJ databases">
        <authorList>
            <person name="Jiang L.-Q."/>
        </authorList>
    </citation>
    <scope>NUCLEOTIDE SEQUENCE [LARGE SCALE GENOMIC DNA]</scope>
    <source>
        <strain evidence="6 7">YIM 132087</strain>
    </source>
</reference>
<dbReference type="PANTHER" id="PTHR47691">
    <property type="entry name" value="REGULATOR-RELATED"/>
    <property type="match status" value="1"/>
</dbReference>
<dbReference type="CDD" id="cd15831">
    <property type="entry name" value="BTAD"/>
    <property type="match status" value="1"/>
</dbReference>
<dbReference type="SMART" id="SM01043">
    <property type="entry name" value="BTAD"/>
    <property type="match status" value="1"/>
</dbReference>
<feature type="DNA-binding region" description="OmpR/PhoB-type" evidence="3">
    <location>
        <begin position="15"/>
        <end position="120"/>
    </location>
</feature>
<dbReference type="Gene3D" id="3.40.50.300">
    <property type="entry name" value="P-loop containing nucleotide triphosphate hydrolases"/>
    <property type="match status" value="1"/>
</dbReference>
<dbReference type="EMBL" id="WLYK01000001">
    <property type="protein sequence ID" value="MTD13889.1"/>
    <property type="molecule type" value="Genomic_DNA"/>
</dbReference>
<evidence type="ECO:0000313" key="6">
    <source>
        <dbReference type="EMBL" id="MTD13889.1"/>
    </source>
</evidence>
<dbReference type="Pfam" id="PF03704">
    <property type="entry name" value="BTAD"/>
    <property type="match status" value="1"/>
</dbReference>
<evidence type="ECO:0000313" key="7">
    <source>
        <dbReference type="Proteomes" id="UP000460221"/>
    </source>
</evidence>
<dbReference type="PROSITE" id="PS51755">
    <property type="entry name" value="OMPR_PHOB"/>
    <property type="match status" value="1"/>
</dbReference>
<dbReference type="GO" id="GO:0000160">
    <property type="term" value="P:phosphorelay signal transduction system"/>
    <property type="evidence" value="ECO:0007669"/>
    <property type="project" value="InterPro"/>
</dbReference>
<comment type="similarity">
    <text evidence="1">Belongs to the AfsR/DnrI/RedD regulatory family.</text>
</comment>
<dbReference type="InterPro" id="IPR027417">
    <property type="entry name" value="P-loop_NTPase"/>
</dbReference>
<evidence type="ECO:0000256" key="1">
    <source>
        <dbReference type="ARBA" id="ARBA00005820"/>
    </source>
</evidence>
<dbReference type="PRINTS" id="PR00364">
    <property type="entry name" value="DISEASERSIST"/>
</dbReference>
<dbReference type="InterPro" id="IPR005158">
    <property type="entry name" value="BTAD"/>
</dbReference>
<evidence type="ECO:0000259" key="5">
    <source>
        <dbReference type="PROSITE" id="PS51755"/>
    </source>
</evidence>
<gene>
    <name evidence="6" type="ORF">GIS00_08030</name>
</gene>
<feature type="region of interest" description="Disordered" evidence="4">
    <location>
        <begin position="1074"/>
        <end position="1099"/>
    </location>
</feature>
<accession>A0A7K1FKF2</accession>
<dbReference type="InterPro" id="IPR011990">
    <property type="entry name" value="TPR-like_helical_dom_sf"/>
</dbReference>
<proteinExistence type="inferred from homology"/>
<dbReference type="Pfam" id="PF00486">
    <property type="entry name" value="Trans_reg_C"/>
    <property type="match status" value="1"/>
</dbReference>
<dbReference type="Pfam" id="PF13401">
    <property type="entry name" value="AAA_22"/>
    <property type="match status" value="1"/>
</dbReference>
<dbReference type="Gene3D" id="1.10.10.10">
    <property type="entry name" value="Winged helix-like DNA-binding domain superfamily/Winged helix DNA-binding domain"/>
    <property type="match status" value="1"/>
</dbReference>
<dbReference type="AlphaFoldDB" id="A0A7K1FKF2"/>
<dbReference type="Proteomes" id="UP000460221">
    <property type="component" value="Unassembled WGS sequence"/>
</dbReference>